<keyword evidence="2" id="KW-0479">Metal-binding</keyword>
<organism evidence="7 8">
    <name type="scientific">Desulfoprunum benzoelyticum</name>
    <dbReference type="NCBI Taxonomy" id="1506996"/>
    <lineage>
        <taxon>Bacteria</taxon>
        <taxon>Pseudomonadati</taxon>
        <taxon>Thermodesulfobacteriota</taxon>
        <taxon>Desulfobulbia</taxon>
        <taxon>Desulfobulbales</taxon>
        <taxon>Desulfobulbaceae</taxon>
        <taxon>Desulfoprunum</taxon>
    </lineage>
</organism>
<dbReference type="InterPro" id="IPR017896">
    <property type="entry name" value="4Fe4S_Fe-S-bd"/>
</dbReference>
<proteinExistence type="predicted"/>
<evidence type="ECO:0000313" key="8">
    <source>
        <dbReference type="Proteomes" id="UP000539642"/>
    </source>
</evidence>
<dbReference type="AlphaFoldDB" id="A0A840V874"/>
<dbReference type="PANTHER" id="PTHR43177:SF3">
    <property type="entry name" value="PROTEIN NRFC HOMOLOG"/>
    <property type="match status" value="1"/>
</dbReference>
<dbReference type="InterPro" id="IPR017900">
    <property type="entry name" value="4Fe4S_Fe_S_CS"/>
</dbReference>
<dbReference type="NCBIfam" id="NF045797">
    <property type="entry name" value="DsrO"/>
    <property type="match status" value="1"/>
</dbReference>
<evidence type="ECO:0000259" key="6">
    <source>
        <dbReference type="PROSITE" id="PS51379"/>
    </source>
</evidence>
<sequence length="274" mass="29990">MDNTRRKFLKIAGAAALAGMSAPAIVKLTSHTAFASEDAGHATPAHGEAGAHGEPVSTGVRLGMVIDMRVFAVQPMLLDQAIAACNKVHNIPHFTDRKNEIKWIWKAPYANVFPEQETLHKSEMAKTKPFAVLCNHCDNPSCVRVCPTKATFVQPENGIVGMDFHRCIGCRFCMAACPYGARSFNWQDPRPFITNYNPDFPTRMRGVVEKCNFCGERLALGLEPACVEACKGTGAMVFGDLNDPASEIRGVLDKEFTIQRNPAAGTRPSVYYIV</sequence>
<evidence type="ECO:0000256" key="4">
    <source>
        <dbReference type="ARBA" id="ARBA00023014"/>
    </source>
</evidence>
<dbReference type="InterPro" id="IPR054822">
    <property type="entry name" value="DsrO-like"/>
</dbReference>
<feature type="chain" id="PRO_5032821554" evidence="5">
    <location>
        <begin position="36"/>
        <end position="274"/>
    </location>
</feature>
<keyword evidence="5" id="KW-0732">Signal</keyword>
<evidence type="ECO:0000256" key="1">
    <source>
        <dbReference type="ARBA" id="ARBA00022485"/>
    </source>
</evidence>
<dbReference type="Proteomes" id="UP000539642">
    <property type="component" value="Unassembled WGS sequence"/>
</dbReference>
<evidence type="ECO:0000256" key="2">
    <source>
        <dbReference type="ARBA" id="ARBA00022723"/>
    </source>
</evidence>
<evidence type="ECO:0000256" key="5">
    <source>
        <dbReference type="SAM" id="SignalP"/>
    </source>
</evidence>
<comment type="caution">
    <text evidence="7">The sequence shown here is derived from an EMBL/GenBank/DDBJ whole genome shotgun (WGS) entry which is preliminary data.</text>
</comment>
<reference evidence="7 8" key="1">
    <citation type="submission" date="2020-08" db="EMBL/GenBank/DDBJ databases">
        <title>Genomic Encyclopedia of Type Strains, Phase IV (KMG-IV): sequencing the most valuable type-strain genomes for metagenomic binning, comparative biology and taxonomic classification.</title>
        <authorList>
            <person name="Goeker M."/>
        </authorList>
    </citation>
    <scope>NUCLEOTIDE SEQUENCE [LARGE SCALE GENOMIC DNA]</scope>
    <source>
        <strain evidence="7 8">DSM 28570</strain>
    </source>
</reference>
<dbReference type="Gene3D" id="3.30.70.20">
    <property type="match status" value="2"/>
</dbReference>
<dbReference type="SUPFAM" id="SSF54862">
    <property type="entry name" value="4Fe-4S ferredoxins"/>
    <property type="match status" value="1"/>
</dbReference>
<dbReference type="GO" id="GO:0046872">
    <property type="term" value="F:metal ion binding"/>
    <property type="evidence" value="ECO:0007669"/>
    <property type="project" value="UniProtKB-KW"/>
</dbReference>
<evidence type="ECO:0000256" key="3">
    <source>
        <dbReference type="ARBA" id="ARBA00023004"/>
    </source>
</evidence>
<dbReference type="PROSITE" id="PS51379">
    <property type="entry name" value="4FE4S_FER_2"/>
    <property type="match status" value="2"/>
</dbReference>
<feature type="domain" description="4Fe-4S ferredoxin-type" evidence="6">
    <location>
        <begin position="158"/>
        <end position="187"/>
    </location>
</feature>
<feature type="domain" description="4Fe-4S ferredoxin-type" evidence="6">
    <location>
        <begin position="125"/>
        <end position="156"/>
    </location>
</feature>
<dbReference type="PROSITE" id="PS51318">
    <property type="entry name" value="TAT"/>
    <property type="match status" value="1"/>
</dbReference>
<dbReference type="EMBL" id="JACHEO010000020">
    <property type="protein sequence ID" value="MBB5349181.1"/>
    <property type="molecule type" value="Genomic_DNA"/>
</dbReference>
<keyword evidence="1" id="KW-0004">4Fe-4S</keyword>
<feature type="signal peptide" evidence="5">
    <location>
        <begin position="1"/>
        <end position="35"/>
    </location>
</feature>
<accession>A0A840V874</accession>
<gene>
    <name evidence="7" type="ORF">HNQ81_002932</name>
</gene>
<name>A0A840V874_9BACT</name>
<dbReference type="CDD" id="cd10551">
    <property type="entry name" value="PsrB"/>
    <property type="match status" value="1"/>
</dbReference>
<keyword evidence="3" id="KW-0408">Iron</keyword>
<keyword evidence="4" id="KW-0411">Iron-sulfur</keyword>
<evidence type="ECO:0000313" key="7">
    <source>
        <dbReference type="EMBL" id="MBB5349181.1"/>
    </source>
</evidence>
<dbReference type="Pfam" id="PF13247">
    <property type="entry name" value="Fer4_11"/>
    <property type="match status" value="2"/>
</dbReference>
<dbReference type="RefSeq" id="WP_183351988.1">
    <property type="nucleotide sequence ID" value="NZ_JACHEO010000020.1"/>
</dbReference>
<dbReference type="PROSITE" id="PS00198">
    <property type="entry name" value="4FE4S_FER_1"/>
    <property type="match status" value="1"/>
</dbReference>
<keyword evidence="8" id="KW-1185">Reference proteome</keyword>
<dbReference type="InterPro" id="IPR050954">
    <property type="entry name" value="ET_IronSulfur_Cluster-Binding"/>
</dbReference>
<dbReference type="InterPro" id="IPR006311">
    <property type="entry name" value="TAT_signal"/>
</dbReference>
<protein>
    <submittedName>
        <fullName evidence="7">Molybdopterin-containing oxidoreductase family iron-sulfur binding subunit</fullName>
    </submittedName>
</protein>
<dbReference type="GO" id="GO:0051539">
    <property type="term" value="F:4 iron, 4 sulfur cluster binding"/>
    <property type="evidence" value="ECO:0007669"/>
    <property type="project" value="UniProtKB-KW"/>
</dbReference>
<dbReference type="PANTHER" id="PTHR43177">
    <property type="entry name" value="PROTEIN NRFC"/>
    <property type="match status" value="1"/>
</dbReference>